<protein>
    <recommendedName>
        <fullName evidence="5 8">UDP-glucose 4-epimerase</fullName>
        <ecNumber evidence="4 8">5.1.3.2</ecNumber>
    </recommendedName>
</protein>
<feature type="domain" description="NAD(P)-binding" evidence="9">
    <location>
        <begin position="4"/>
        <end position="323"/>
    </location>
</feature>
<evidence type="ECO:0000256" key="6">
    <source>
        <dbReference type="ARBA" id="ARBA00023027"/>
    </source>
</evidence>
<dbReference type="CDD" id="cd05247">
    <property type="entry name" value="UDP_G4E_1_SDR_e"/>
    <property type="match status" value="1"/>
</dbReference>
<proteinExistence type="inferred from homology"/>
<organism evidence="10 11">
    <name type="scientific">Metabacillus herbersteinensis</name>
    <dbReference type="NCBI Taxonomy" id="283816"/>
    <lineage>
        <taxon>Bacteria</taxon>
        <taxon>Bacillati</taxon>
        <taxon>Bacillota</taxon>
        <taxon>Bacilli</taxon>
        <taxon>Bacillales</taxon>
        <taxon>Bacillaceae</taxon>
        <taxon>Metabacillus</taxon>
    </lineage>
</organism>
<evidence type="ECO:0000256" key="5">
    <source>
        <dbReference type="ARBA" id="ARBA00018569"/>
    </source>
</evidence>
<dbReference type="EC" id="5.1.3.2" evidence="4 8"/>
<comment type="cofactor">
    <cofactor evidence="2 8">
        <name>NAD(+)</name>
        <dbReference type="ChEBI" id="CHEBI:57540"/>
    </cofactor>
</comment>
<dbReference type="Gene3D" id="3.40.50.720">
    <property type="entry name" value="NAD(P)-binding Rossmann-like Domain"/>
    <property type="match status" value="1"/>
</dbReference>
<evidence type="ECO:0000256" key="1">
    <source>
        <dbReference type="ARBA" id="ARBA00000083"/>
    </source>
</evidence>
<dbReference type="SUPFAM" id="SSF51735">
    <property type="entry name" value="NAD(P)-binding Rossmann-fold domains"/>
    <property type="match status" value="1"/>
</dbReference>
<evidence type="ECO:0000256" key="8">
    <source>
        <dbReference type="RuleBase" id="RU366046"/>
    </source>
</evidence>
<comment type="caution">
    <text evidence="10">The sequence shown here is derived from an EMBL/GenBank/DDBJ whole genome shotgun (WGS) entry which is preliminary data.</text>
</comment>
<comment type="subunit">
    <text evidence="8">Homodimer.</text>
</comment>
<evidence type="ECO:0000256" key="4">
    <source>
        <dbReference type="ARBA" id="ARBA00013189"/>
    </source>
</evidence>
<keyword evidence="8" id="KW-0119">Carbohydrate metabolism</keyword>
<evidence type="ECO:0000259" key="9">
    <source>
        <dbReference type="Pfam" id="PF16363"/>
    </source>
</evidence>
<evidence type="ECO:0000313" key="10">
    <source>
        <dbReference type="EMBL" id="MFC0269945.1"/>
    </source>
</evidence>
<dbReference type="Gene3D" id="3.90.25.10">
    <property type="entry name" value="UDP-galactose 4-epimerase, domain 1"/>
    <property type="match status" value="1"/>
</dbReference>
<dbReference type="Proteomes" id="UP001589854">
    <property type="component" value="Unassembled WGS sequence"/>
</dbReference>
<dbReference type="InterPro" id="IPR005886">
    <property type="entry name" value="UDP_G4E"/>
</dbReference>
<dbReference type="PANTHER" id="PTHR43725:SF47">
    <property type="entry name" value="UDP-GLUCOSE 4-EPIMERASE"/>
    <property type="match status" value="1"/>
</dbReference>
<dbReference type="GO" id="GO:0003978">
    <property type="term" value="F:UDP-glucose 4-epimerase activity"/>
    <property type="evidence" value="ECO:0007669"/>
    <property type="project" value="UniProtKB-EC"/>
</dbReference>
<dbReference type="EMBL" id="JBHLVO010000001">
    <property type="protein sequence ID" value="MFC0269945.1"/>
    <property type="molecule type" value="Genomic_DNA"/>
</dbReference>
<evidence type="ECO:0000256" key="7">
    <source>
        <dbReference type="ARBA" id="ARBA00023235"/>
    </source>
</evidence>
<sequence>MTILITGGAGYIGSHTCVELLNAGYEIVVLDNLSNSKIDSLDRIREITKKNLKFYQTDLLNKGQLKTIFSENDIEAVIHFAGLKAVGESVLIPLHYYHNNITGTLILCEVMEEFGVNKMVFSSSATVYGIQEQVPLSENLPLQATNPYGRTKLMIEEILHDVYISNKNWCIAMLRYFNPVGAHSSGRIGEDPNGIPNNLVPYITQVAVGKLSELNVFGNDYTTHDGTGVRDYIHVLDLAAGHLKALEKVMTTSGVSAYNLGTGRGYSVMDMIHAFEKVTDRKIPYRIIDRRPGDIGISYADPTKAQRELNWIAQKGLEEMCSDSWRWQSNYPNGYEIDNKEQKEQKELNVIR</sequence>
<reference evidence="10 11" key="1">
    <citation type="submission" date="2024-09" db="EMBL/GenBank/DDBJ databases">
        <authorList>
            <person name="Sun Q."/>
            <person name="Mori K."/>
        </authorList>
    </citation>
    <scope>NUCLEOTIDE SEQUENCE [LARGE SCALE GENOMIC DNA]</scope>
    <source>
        <strain evidence="10 11">CCM 7228</strain>
    </source>
</reference>
<keyword evidence="11" id="KW-1185">Reference proteome</keyword>
<dbReference type="PANTHER" id="PTHR43725">
    <property type="entry name" value="UDP-GLUCOSE 4-EPIMERASE"/>
    <property type="match status" value="1"/>
</dbReference>
<dbReference type="RefSeq" id="WP_378929358.1">
    <property type="nucleotide sequence ID" value="NZ_JBHLVO010000001.1"/>
</dbReference>
<dbReference type="NCBIfam" id="TIGR01179">
    <property type="entry name" value="galE"/>
    <property type="match status" value="1"/>
</dbReference>
<keyword evidence="6 8" id="KW-0520">NAD</keyword>
<dbReference type="InterPro" id="IPR036291">
    <property type="entry name" value="NAD(P)-bd_dom_sf"/>
</dbReference>
<keyword evidence="7 8" id="KW-0413">Isomerase</keyword>
<dbReference type="NCBIfam" id="NF007956">
    <property type="entry name" value="PRK10675.1"/>
    <property type="match status" value="1"/>
</dbReference>
<comment type="similarity">
    <text evidence="3 8">Belongs to the NAD(P)-dependent epimerase/dehydratase family.</text>
</comment>
<dbReference type="InterPro" id="IPR016040">
    <property type="entry name" value="NAD(P)-bd_dom"/>
</dbReference>
<evidence type="ECO:0000256" key="3">
    <source>
        <dbReference type="ARBA" id="ARBA00007637"/>
    </source>
</evidence>
<comment type="catalytic activity">
    <reaction evidence="1 8">
        <text>UDP-alpha-D-glucose = UDP-alpha-D-galactose</text>
        <dbReference type="Rhea" id="RHEA:22168"/>
        <dbReference type="ChEBI" id="CHEBI:58885"/>
        <dbReference type="ChEBI" id="CHEBI:66914"/>
        <dbReference type="EC" id="5.1.3.2"/>
    </reaction>
</comment>
<dbReference type="Pfam" id="PF16363">
    <property type="entry name" value="GDP_Man_Dehyd"/>
    <property type="match status" value="1"/>
</dbReference>
<evidence type="ECO:0000256" key="2">
    <source>
        <dbReference type="ARBA" id="ARBA00001911"/>
    </source>
</evidence>
<comment type="pathway">
    <text evidence="8">Carbohydrate metabolism; galactose metabolism.</text>
</comment>
<accession>A0ABV6G8E2</accession>
<evidence type="ECO:0000313" key="11">
    <source>
        <dbReference type="Proteomes" id="UP001589854"/>
    </source>
</evidence>
<gene>
    <name evidence="10" type="primary">galE</name>
    <name evidence="10" type="ORF">ACFFIX_00540</name>
</gene>
<name>A0ABV6G8E2_9BACI</name>